<protein>
    <submittedName>
        <fullName evidence="1">Uncharacterized protein</fullName>
    </submittedName>
</protein>
<evidence type="ECO:0000313" key="2">
    <source>
        <dbReference type="Proteomes" id="UP000034665"/>
    </source>
</evidence>
<sequence length="33" mass="3891">MLLFPLFDLIMPVSYTVLNEWQIPPHGDSNHHK</sequence>
<proteinExistence type="predicted"/>
<dbReference type="Proteomes" id="UP000034665">
    <property type="component" value="Unassembled WGS sequence"/>
</dbReference>
<dbReference type="EMBL" id="LBWR01000002">
    <property type="protein sequence ID" value="KKR12270.1"/>
    <property type="molecule type" value="Genomic_DNA"/>
</dbReference>
<organism evidence="1 2">
    <name type="scientific">Candidatus Wolfebacteria bacterium GW2011_GWC2_39_22</name>
    <dbReference type="NCBI Taxonomy" id="1619013"/>
    <lineage>
        <taxon>Bacteria</taxon>
        <taxon>Candidatus Wolfeibacteriota</taxon>
    </lineage>
</organism>
<dbReference type="AlphaFoldDB" id="A0A0G0QPE6"/>
<name>A0A0G0QPE6_9BACT</name>
<evidence type="ECO:0000313" key="1">
    <source>
        <dbReference type="EMBL" id="KKR12270.1"/>
    </source>
</evidence>
<accession>A0A0G0QPE6</accession>
<reference evidence="1 2" key="1">
    <citation type="journal article" date="2015" name="Nature">
        <title>rRNA introns, odd ribosomes, and small enigmatic genomes across a large radiation of phyla.</title>
        <authorList>
            <person name="Brown C.T."/>
            <person name="Hug L.A."/>
            <person name="Thomas B.C."/>
            <person name="Sharon I."/>
            <person name="Castelle C.J."/>
            <person name="Singh A."/>
            <person name="Wilkins M.J."/>
            <person name="Williams K.H."/>
            <person name="Banfield J.F."/>
        </authorList>
    </citation>
    <scope>NUCLEOTIDE SEQUENCE [LARGE SCALE GENOMIC DNA]</scope>
</reference>
<gene>
    <name evidence="1" type="ORF">UT41_C0002G0044</name>
</gene>
<comment type="caution">
    <text evidence="1">The sequence shown here is derived from an EMBL/GenBank/DDBJ whole genome shotgun (WGS) entry which is preliminary data.</text>
</comment>